<dbReference type="Gene3D" id="1.20.58.360">
    <property type="entry name" value="Shigella T3SS effector IpaH defines"/>
    <property type="match status" value="1"/>
</dbReference>
<feature type="domain" description="NEL" evidence="15">
    <location>
        <begin position="1209"/>
        <end position="1502"/>
    </location>
</feature>
<evidence type="ECO:0000256" key="12">
    <source>
        <dbReference type="ARBA" id="ARBA00023026"/>
    </source>
</evidence>
<keyword evidence="12" id="KW-0843">Virulence</keyword>
<dbReference type="Pfam" id="PF13855">
    <property type="entry name" value="LRR_8"/>
    <property type="match status" value="1"/>
</dbReference>
<dbReference type="Pfam" id="PF14496">
    <property type="entry name" value="NEL"/>
    <property type="match status" value="1"/>
</dbReference>
<dbReference type="InterPro" id="IPR051071">
    <property type="entry name" value="LRR-bact_E3_ubiq_ligases"/>
</dbReference>
<evidence type="ECO:0000256" key="14">
    <source>
        <dbReference type="PROSITE-ProRule" id="PRU01398"/>
    </source>
</evidence>
<evidence type="ECO:0000256" key="13">
    <source>
        <dbReference type="ARBA" id="ARBA00023200"/>
    </source>
</evidence>
<dbReference type="SMART" id="SM00369">
    <property type="entry name" value="LRR_TYP"/>
    <property type="match status" value="5"/>
</dbReference>
<dbReference type="SUPFAM" id="SSF52075">
    <property type="entry name" value="Outer arm dynein light chain 1"/>
    <property type="match status" value="1"/>
</dbReference>
<keyword evidence="8 14" id="KW-0808">Transferase</keyword>
<dbReference type="InterPro" id="IPR001611">
    <property type="entry name" value="Leu-rich_rpt"/>
</dbReference>
<evidence type="ECO:0000256" key="6">
    <source>
        <dbReference type="ARBA" id="ARBA00022525"/>
    </source>
</evidence>
<keyword evidence="13 14" id="KW-1035">Host cytoplasm</keyword>
<evidence type="ECO:0000256" key="9">
    <source>
        <dbReference type="ARBA" id="ARBA00022737"/>
    </source>
</evidence>
<dbReference type="GO" id="GO:0061630">
    <property type="term" value="F:ubiquitin protein ligase activity"/>
    <property type="evidence" value="ECO:0007669"/>
    <property type="project" value="UniProtKB-EC"/>
</dbReference>
<comment type="PTM">
    <text evidence="14">Ubiquitinated in the presence of host E1 ubiquitin-activating enzyme, E2 ubiquitin-conjugating enzyme and ubiquitin.</text>
</comment>
<evidence type="ECO:0000256" key="2">
    <source>
        <dbReference type="ARBA" id="ARBA00004192"/>
    </source>
</evidence>
<comment type="catalytic activity">
    <reaction evidence="1">
        <text>S-ubiquitinyl-[E2 ubiquitin-conjugating enzyme]-L-cysteine + [acceptor protein]-L-lysine = [E2 ubiquitin-conjugating enzyme]-L-cysteine + N(6)-ubiquitinyl-[acceptor protein]-L-lysine.</text>
        <dbReference type="EC" id="2.3.2.27"/>
    </reaction>
</comment>
<evidence type="ECO:0000313" key="17">
    <source>
        <dbReference type="Proteomes" id="UP000464661"/>
    </source>
</evidence>
<organism evidence="16 17">
    <name type="scientific">Pseudomonas putida</name>
    <name type="common">Arthrobacter siderocapsulatus</name>
    <dbReference type="NCBI Taxonomy" id="303"/>
    <lineage>
        <taxon>Bacteria</taxon>
        <taxon>Pseudomonadati</taxon>
        <taxon>Pseudomonadota</taxon>
        <taxon>Gammaproteobacteria</taxon>
        <taxon>Pseudomonadales</taxon>
        <taxon>Pseudomonadaceae</taxon>
        <taxon>Pseudomonas</taxon>
    </lineage>
</organism>
<dbReference type="EMBL" id="AP022324">
    <property type="protein sequence ID" value="BBU44261.1"/>
    <property type="molecule type" value="Genomic_DNA"/>
</dbReference>
<comment type="similarity">
    <text evidence="4 14">Belongs to the LRR-containing bacterial E3 ligase family.</text>
</comment>
<dbReference type="InterPro" id="IPR032675">
    <property type="entry name" value="LRR_dom_sf"/>
</dbReference>
<keyword evidence="6 14" id="KW-0964">Secreted</keyword>
<keyword evidence="7" id="KW-0433">Leucine-rich repeat</keyword>
<evidence type="ECO:0000256" key="3">
    <source>
        <dbReference type="ARBA" id="ARBA00004613"/>
    </source>
</evidence>
<dbReference type="PANTHER" id="PTHR47114">
    <property type="match status" value="1"/>
</dbReference>
<dbReference type="InterPro" id="IPR003591">
    <property type="entry name" value="Leu-rich_rpt_typical-subtyp"/>
</dbReference>
<protein>
    <recommendedName>
        <fullName evidence="5">RING-type E3 ubiquitin transferase</fullName>
        <ecNumber evidence="5">2.3.2.27</ecNumber>
    </recommendedName>
</protein>
<dbReference type="Pfam" id="PF20178">
    <property type="entry name" value="ToxA_N"/>
    <property type="match status" value="1"/>
</dbReference>
<comment type="subcellular location">
    <subcellularLocation>
        <location evidence="2">Host cytoplasm</location>
    </subcellularLocation>
    <subcellularLocation>
        <location evidence="3">Secreted</location>
    </subcellularLocation>
</comment>
<keyword evidence="11 14" id="KW-0832">Ubl conjugation</keyword>
<evidence type="ECO:0000256" key="5">
    <source>
        <dbReference type="ARBA" id="ARBA00012483"/>
    </source>
</evidence>
<dbReference type="Pfam" id="PF00560">
    <property type="entry name" value="LRR_1"/>
    <property type="match status" value="1"/>
</dbReference>
<dbReference type="InterPro" id="IPR046673">
    <property type="entry name" value="ToxA_N"/>
</dbReference>
<evidence type="ECO:0000256" key="7">
    <source>
        <dbReference type="ARBA" id="ARBA00022614"/>
    </source>
</evidence>
<evidence type="ECO:0000256" key="4">
    <source>
        <dbReference type="ARBA" id="ARBA00009868"/>
    </source>
</evidence>
<keyword evidence="10 14" id="KW-0833">Ubl conjugation pathway</keyword>
<dbReference type="Gene3D" id="3.80.10.10">
    <property type="entry name" value="Ribonuclease Inhibitor"/>
    <property type="match status" value="1"/>
</dbReference>
<accession>A0A7U6M1N6</accession>
<proteinExistence type="inferred from homology"/>
<dbReference type="PROSITE" id="PS52053">
    <property type="entry name" value="NEL"/>
    <property type="match status" value="1"/>
</dbReference>
<sequence>MPQPTIHPKLLHPANDFIAEQLPTWLRRAGPKPLALLRACMTAHLQSQKRMAAASQQLQPLERFAALHFEQAMKSQLKLEMDLTNVNWREERRRLKVSQGQLQAFEAYFVTVPALQKLLQNFMEGESFFTDTALIDATTAPGEPVRVITQRVDDVVQLCRSADVGQAYQDHLDQVLTASFKRQLAIDRRLELAVAIEIAALKGQLAGSDLRMLREVGQGKRPELFSDHELNMSTLQILGHRVDGAIVFQLVGTPSGFPGLVFNPRRLLSVLLYLPDDPVQPLRRYDDWRSANRGLVAAMGNARFRQSIARRIALGGQADYQQTLGKRLLDDQPDLEPCSVAAENEAFIDLAVGHVQRIKDDAAFLAVPTAQANTRAASERLRKLETAGLVLLNLVGFFVPAVGALLLADLARQVLGEVFEGARDWAQGHQHEALEHLLQVATTVAAGAAVATGVQIARSTFVEQLEPVLTEADKQRLWHYDLRPYQAHATVPTLTELDNGLLSDGQAHWWRCEGVLYRVRRDTAGTWRLLHRDGAGVFGPSLESNGERAWRLRYERPLEWQGSERLLMRLWPGAAGLSPERISQILTVADVDEAHLRGLLVEGRHLPVALRDTLERFAVDDRIEVFFAELGAQGHDAEALQWCNDRLGLQGLQLSEQIQAIQASAQNLRAPMLEHFAKAYLVDDPLLATLKGSFAGLPDAYALDLLKNASVELRQRMVSESRVPMALAEQARAMLQQARLTRVREALFLRNGYNADWVTLVFALLRRRSLAPGSINLILREGSAFGPALEKLFPEQGGTDQGTVMVWRDGSFDLYDGMGQENEIEVAQPHGLFEVLAACLPSTFLQREGWAGEGAAARIRVSMQGWLPRDRLELIRLLGWREARPVASPLHRLPDGRVGYLLSGRGTSSATQRQVLLRRIRSLYPSFDDDAVERFLQMLLRSSHSAYANLLHQEQQYRRLDESLVRWTDAVSGPQRGQRQLVASAFRHAWRLEGDRVHFPDDAQSGLRLGVLNVPAGGLPVLPVGTDFGHITDLALVGLRLQALPAGFLNFFPGLRRLDLSRNALLALPQGLEMLPRLRYLHLASNRIRMTAPHAGALAQLVNLRTLDLSGNPLGAISLRFNQLSRLRELHLYRTGLQVVPDGLEWCGLLEHADLRNNQISSLPQALIDAPLALRQRLLVEGNALSVADRERLYAVQPGPGHLQGEEADILHARTAWLATLDEHDQLNRSGQWDALRQEPGNTQFFLLLAELIDSADFRLAREDLSRRVWGMVESASHDTRIREELFDRAADPRTCVDSVAHCFSQLEVRMRVLQVTFGGDPIATRDARLLLAQRMFRLDEVERIARADCLDRLAEGHAVDEVEVSLAYRTGLASRLNLIGQPRTLQFRAIAGVTQAHLDQAYATVLRAETGVERVRYISQRDFWAPYLRVRYPEAYARISDDFDTRMDTLDQEKEALSSSDYVKRCEQLKREREQAFDALALQLTEQELNMPLQDRPRQGV</sequence>
<gene>
    <name evidence="16" type="ORF">PPTS312_21760</name>
</gene>
<dbReference type="GO" id="GO:0005576">
    <property type="term" value="C:extracellular region"/>
    <property type="evidence" value="ECO:0007669"/>
    <property type="project" value="UniProtKB-SubCell"/>
</dbReference>
<feature type="active site" description="Glycyl thioester intermediate" evidence="14">
    <location>
        <position position="1296"/>
    </location>
</feature>
<evidence type="ECO:0000256" key="8">
    <source>
        <dbReference type="ARBA" id="ARBA00022679"/>
    </source>
</evidence>
<dbReference type="GO" id="GO:0030430">
    <property type="term" value="C:host cell cytoplasm"/>
    <property type="evidence" value="ECO:0007669"/>
    <property type="project" value="UniProtKB-SubCell"/>
</dbReference>
<dbReference type="Proteomes" id="UP000464661">
    <property type="component" value="Chromosome"/>
</dbReference>
<dbReference type="GO" id="GO:0016567">
    <property type="term" value="P:protein ubiquitination"/>
    <property type="evidence" value="ECO:0007669"/>
    <property type="project" value="InterPro"/>
</dbReference>
<reference evidence="16 17" key="1">
    <citation type="submission" date="2020-01" db="EMBL/GenBank/DDBJ databases">
        <title>Complete Genome Sequence of Pseudomonas putida Strain TS312, Harboring the HdtS type N-acyl-homoserine Lactone Synthase, Isolated from a Paper Mill.</title>
        <authorList>
            <person name="Hosoe A."/>
            <person name="Suenaga T."/>
            <person name="Sugi T."/>
            <person name="Izumi T."/>
            <person name="Nagai N."/>
            <person name="Terada A."/>
        </authorList>
    </citation>
    <scope>NUCLEOTIDE SEQUENCE [LARGE SCALE GENOMIC DNA]</scope>
    <source>
        <strain evidence="16 17">TS312</strain>
    </source>
</reference>
<evidence type="ECO:0000259" key="15">
    <source>
        <dbReference type="PROSITE" id="PS52053"/>
    </source>
</evidence>
<dbReference type="EC" id="2.3.2.27" evidence="5"/>
<dbReference type="InterPro" id="IPR029487">
    <property type="entry name" value="NEL_dom"/>
</dbReference>
<name>A0A7U6M1N6_PSEPU</name>
<evidence type="ECO:0000256" key="11">
    <source>
        <dbReference type="ARBA" id="ARBA00022843"/>
    </source>
</evidence>
<evidence type="ECO:0000256" key="10">
    <source>
        <dbReference type="ARBA" id="ARBA00022786"/>
    </source>
</evidence>
<dbReference type="PANTHER" id="PTHR47114:SF2">
    <property type="entry name" value="OLIGODENDROCYTE-MYELIN GLYCOPROTEIN"/>
    <property type="match status" value="1"/>
</dbReference>
<evidence type="ECO:0000313" key="16">
    <source>
        <dbReference type="EMBL" id="BBU44261.1"/>
    </source>
</evidence>
<evidence type="ECO:0000256" key="1">
    <source>
        <dbReference type="ARBA" id="ARBA00000900"/>
    </source>
</evidence>
<keyword evidence="9" id="KW-0677">Repeat</keyword>